<name>A0A0F9W3N7_9ZZZZ</name>
<accession>A0A0F9W3N7</accession>
<protein>
    <submittedName>
        <fullName evidence="1">Uncharacterized protein</fullName>
    </submittedName>
</protein>
<proteinExistence type="predicted"/>
<gene>
    <name evidence="1" type="ORF">LCGC14_0330940</name>
</gene>
<evidence type="ECO:0000313" key="1">
    <source>
        <dbReference type="EMBL" id="KKN80261.1"/>
    </source>
</evidence>
<organism evidence="1">
    <name type="scientific">marine sediment metagenome</name>
    <dbReference type="NCBI Taxonomy" id="412755"/>
    <lineage>
        <taxon>unclassified sequences</taxon>
        <taxon>metagenomes</taxon>
        <taxon>ecological metagenomes</taxon>
    </lineage>
</organism>
<dbReference type="EMBL" id="LAZR01000233">
    <property type="protein sequence ID" value="KKN80261.1"/>
    <property type="molecule type" value="Genomic_DNA"/>
</dbReference>
<sequence length="27" mass="2919">MNIGIDPKSDVSPQAIAAKLAERLAFY</sequence>
<comment type="caution">
    <text evidence="1">The sequence shown here is derived from an EMBL/GenBank/DDBJ whole genome shotgun (WGS) entry which is preliminary data.</text>
</comment>
<reference evidence="1" key="1">
    <citation type="journal article" date="2015" name="Nature">
        <title>Complex archaea that bridge the gap between prokaryotes and eukaryotes.</title>
        <authorList>
            <person name="Spang A."/>
            <person name="Saw J.H."/>
            <person name="Jorgensen S.L."/>
            <person name="Zaremba-Niedzwiedzka K."/>
            <person name="Martijn J."/>
            <person name="Lind A.E."/>
            <person name="van Eijk R."/>
            <person name="Schleper C."/>
            <person name="Guy L."/>
            <person name="Ettema T.J."/>
        </authorList>
    </citation>
    <scope>NUCLEOTIDE SEQUENCE</scope>
</reference>
<feature type="non-terminal residue" evidence="1">
    <location>
        <position position="27"/>
    </location>
</feature>
<dbReference type="AlphaFoldDB" id="A0A0F9W3N7"/>